<feature type="transmembrane region" description="Helical" evidence="10">
    <location>
        <begin position="324"/>
        <end position="350"/>
    </location>
</feature>
<evidence type="ECO:0000256" key="7">
    <source>
        <dbReference type="ARBA" id="ARBA00023065"/>
    </source>
</evidence>
<evidence type="ECO:0000256" key="9">
    <source>
        <dbReference type="ARBA" id="ARBA00031636"/>
    </source>
</evidence>
<dbReference type="PANTHER" id="PTHR43298:SF2">
    <property type="entry name" value="FMN_FAD EXPORTER YEEO-RELATED"/>
    <property type="match status" value="1"/>
</dbReference>
<keyword evidence="12" id="KW-1185">Reference proteome</keyword>
<dbReference type="AlphaFoldDB" id="A0A7W7V995"/>
<keyword evidence="2" id="KW-0813">Transport</keyword>
<evidence type="ECO:0000256" key="6">
    <source>
        <dbReference type="ARBA" id="ARBA00022989"/>
    </source>
</evidence>
<keyword evidence="8 10" id="KW-0472">Membrane</keyword>
<dbReference type="RefSeq" id="WP_183947321.1">
    <property type="nucleotide sequence ID" value="NZ_JACHHX010000003.1"/>
</dbReference>
<dbReference type="PIRSF" id="PIRSF006603">
    <property type="entry name" value="DinF"/>
    <property type="match status" value="1"/>
</dbReference>
<evidence type="ECO:0000256" key="1">
    <source>
        <dbReference type="ARBA" id="ARBA00004429"/>
    </source>
</evidence>
<evidence type="ECO:0000313" key="11">
    <source>
        <dbReference type="EMBL" id="MBB5014746.1"/>
    </source>
</evidence>
<feature type="transmembrane region" description="Helical" evidence="10">
    <location>
        <begin position="91"/>
        <end position="113"/>
    </location>
</feature>
<keyword evidence="6 10" id="KW-1133">Transmembrane helix</keyword>
<feature type="transmembrane region" description="Helical" evidence="10">
    <location>
        <begin position="133"/>
        <end position="153"/>
    </location>
</feature>
<feature type="transmembrane region" description="Helical" evidence="10">
    <location>
        <begin position="60"/>
        <end position="79"/>
    </location>
</feature>
<feature type="transmembrane region" description="Helical" evidence="10">
    <location>
        <begin position="282"/>
        <end position="303"/>
    </location>
</feature>
<protein>
    <recommendedName>
        <fullName evidence="9">Multidrug-efflux transporter</fullName>
    </recommendedName>
</protein>
<dbReference type="Pfam" id="PF01554">
    <property type="entry name" value="MatE"/>
    <property type="match status" value="2"/>
</dbReference>
<dbReference type="PANTHER" id="PTHR43298">
    <property type="entry name" value="MULTIDRUG RESISTANCE PROTEIN NORM-RELATED"/>
    <property type="match status" value="1"/>
</dbReference>
<keyword evidence="4" id="KW-1003">Cell membrane</keyword>
<gene>
    <name evidence="11" type="ORF">HNQ58_000622</name>
</gene>
<sequence length="458" mass="48738">MSVSESRLARLRREARATFVLSLPLVIGQLAQVAMNLVDTVMAGHHGRLTQAEVAVGTQVWSLAIVLALGVLMAIPPFVSQLNGANRRGEIGALFRQTLWLSLALGIGLLWLTRQADALLALVGIAEEVRPGATAYLRAISWGAPALVLFFALRYLCDGVAWTVPTMVCSFLGLVALVPANYVFLYGGLGIPALGTEGLAWATVLVLWGQALGFLGYLLRSPRFRDLRLFAQFEWPSWATLGALLWVGVPMGVTVFMEGSLFVVTGLLIGTLGATEVAAHQIALVLASTTFMVPLGVAMATTVRVGHAVGAGDAPAVRWAAGAGYLIALFTQTVSALAMVVGGGWIAWLFTRDPGVAAMAASLLLYAAAFQYVDGVQVLSNGALRGLKDTRVPMLITAFSYWLLGMPVGWLLGLRLGWGPQGLWVGLIFGLSAAAVLLTWRFLRLGRDPLGYVRRAGL</sequence>
<dbReference type="GO" id="GO:0005886">
    <property type="term" value="C:plasma membrane"/>
    <property type="evidence" value="ECO:0007669"/>
    <property type="project" value="UniProtKB-SubCell"/>
</dbReference>
<feature type="transmembrane region" description="Helical" evidence="10">
    <location>
        <begin position="160"/>
        <end position="186"/>
    </location>
</feature>
<proteinExistence type="predicted"/>
<evidence type="ECO:0000256" key="10">
    <source>
        <dbReference type="SAM" id="Phobius"/>
    </source>
</evidence>
<keyword evidence="7" id="KW-0406">Ion transport</keyword>
<accession>A0A7W7V995</accession>
<evidence type="ECO:0000256" key="8">
    <source>
        <dbReference type="ARBA" id="ARBA00023136"/>
    </source>
</evidence>
<feature type="transmembrane region" description="Helical" evidence="10">
    <location>
        <begin position="394"/>
        <end position="412"/>
    </location>
</feature>
<keyword evidence="5 10" id="KW-0812">Transmembrane</keyword>
<dbReference type="GO" id="GO:0015297">
    <property type="term" value="F:antiporter activity"/>
    <property type="evidence" value="ECO:0007669"/>
    <property type="project" value="UniProtKB-KW"/>
</dbReference>
<evidence type="ECO:0000256" key="2">
    <source>
        <dbReference type="ARBA" id="ARBA00022448"/>
    </source>
</evidence>
<comment type="subcellular location">
    <subcellularLocation>
        <location evidence="1">Cell inner membrane</location>
        <topology evidence="1">Multi-pass membrane protein</topology>
    </subcellularLocation>
</comment>
<dbReference type="GO" id="GO:0042910">
    <property type="term" value="F:xenobiotic transmembrane transporter activity"/>
    <property type="evidence" value="ECO:0007669"/>
    <property type="project" value="InterPro"/>
</dbReference>
<dbReference type="InterPro" id="IPR002528">
    <property type="entry name" value="MATE_fam"/>
</dbReference>
<dbReference type="EMBL" id="JACHHX010000003">
    <property type="protein sequence ID" value="MBB5014746.1"/>
    <property type="molecule type" value="Genomic_DNA"/>
</dbReference>
<evidence type="ECO:0000313" key="12">
    <source>
        <dbReference type="Proteomes" id="UP000519004"/>
    </source>
</evidence>
<dbReference type="Proteomes" id="UP000519004">
    <property type="component" value="Unassembled WGS sequence"/>
</dbReference>
<dbReference type="NCBIfam" id="TIGR00797">
    <property type="entry name" value="matE"/>
    <property type="match status" value="1"/>
</dbReference>
<dbReference type="GO" id="GO:0006811">
    <property type="term" value="P:monoatomic ion transport"/>
    <property type="evidence" value="ECO:0007669"/>
    <property type="project" value="UniProtKB-KW"/>
</dbReference>
<dbReference type="InterPro" id="IPR050222">
    <property type="entry name" value="MATE_MdtK"/>
</dbReference>
<evidence type="ECO:0000256" key="3">
    <source>
        <dbReference type="ARBA" id="ARBA00022449"/>
    </source>
</evidence>
<organism evidence="11 12">
    <name type="scientific">Rehaibacterium terrae</name>
    <dbReference type="NCBI Taxonomy" id="1341696"/>
    <lineage>
        <taxon>Bacteria</taxon>
        <taxon>Pseudomonadati</taxon>
        <taxon>Pseudomonadota</taxon>
        <taxon>Gammaproteobacteria</taxon>
        <taxon>Lysobacterales</taxon>
        <taxon>Lysobacteraceae</taxon>
        <taxon>Rehaibacterium</taxon>
    </lineage>
</organism>
<dbReference type="CDD" id="cd13131">
    <property type="entry name" value="MATE_NorM_like"/>
    <property type="match status" value="1"/>
</dbReference>
<keyword evidence="3" id="KW-0050">Antiport</keyword>
<name>A0A7W7V995_9GAMM</name>
<feature type="transmembrane region" description="Helical" evidence="10">
    <location>
        <begin position="240"/>
        <end position="270"/>
    </location>
</feature>
<evidence type="ECO:0000256" key="5">
    <source>
        <dbReference type="ARBA" id="ARBA00022692"/>
    </source>
</evidence>
<feature type="transmembrane region" description="Helical" evidence="10">
    <location>
        <begin position="198"/>
        <end position="219"/>
    </location>
</feature>
<reference evidence="11 12" key="1">
    <citation type="submission" date="2020-08" db="EMBL/GenBank/DDBJ databases">
        <title>Genomic Encyclopedia of Type Strains, Phase IV (KMG-IV): sequencing the most valuable type-strain genomes for metagenomic binning, comparative biology and taxonomic classification.</title>
        <authorList>
            <person name="Goeker M."/>
        </authorList>
    </citation>
    <scope>NUCLEOTIDE SEQUENCE [LARGE SCALE GENOMIC DNA]</scope>
    <source>
        <strain evidence="11 12">DSM 25897</strain>
    </source>
</reference>
<evidence type="ECO:0000256" key="4">
    <source>
        <dbReference type="ARBA" id="ARBA00022475"/>
    </source>
</evidence>
<feature type="transmembrane region" description="Helical" evidence="10">
    <location>
        <begin position="424"/>
        <end position="443"/>
    </location>
</feature>
<feature type="transmembrane region" description="Helical" evidence="10">
    <location>
        <begin position="356"/>
        <end position="373"/>
    </location>
</feature>
<comment type="caution">
    <text evidence="11">The sequence shown here is derived from an EMBL/GenBank/DDBJ whole genome shotgun (WGS) entry which is preliminary data.</text>
</comment>
<dbReference type="InterPro" id="IPR048279">
    <property type="entry name" value="MdtK-like"/>
</dbReference>